<dbReference type="STRING" id="1794912.AXX12_04650"/>
<sequence>MRIQAEWNGKMKFTGVGQNGQTVLMDAGRDAGGEGEGIRPMEMILLGLAGCTGIDIAMILGKMREPLESFSMEVEGDRRETEPKSFTEIRILYRLRGELRPANVERAIRLSKEKYCSVSDGLKATIPFAYELNGVRYPKTGYMS</sequence>
<keyword evidence="2" id="KW-1185">Reference proteome</keyword>
<evidence type="ECO:0000313" key="2">
    <source>
        <dbReference type="Proteomes" id="UP000076268"/>
    </source>
</evidence>
<organism evidence="1 2">
    <name type="scientific">Anaerosporomusa subterranea</name>
    <dbReference type="NCBI Taxonomy" id="1794912"/>
    <lineage>
        <taxon>Bacteria</taxon>
        <taxon>Bacillati</taxon>
        <taxon>Bacillota</taxon>
        <taxon>Negativicutes</taxon>
        <taxon>Acetonemataceae</taxon>
        <taxon>Anaerosporomusa</taxon>
    </lineage>
</organism>
<dbReference type="Gene3D" id="3.30.300.20">
    <property type="match status" value="1"/>
</dbReference>
<dbReference type="AlphaFoldDB" id="A0A154BUM1"/>
<evidence type="ECO:0000313" key="1">
    <source>
        <dbReference type="EMBL" id="KYZ77629.1"/>
    </source>
</evidence>
<reference evidence="1 2" key="1">
    <citation type="submission" date="2016-02" db="EMBL/GenBank/DDBJ databases">
        <title>Anaerosporomusa subterraneum gen. nov., sp. nov., a spore-forming obligate anaerobe isolated from saprolite.</title>
        <authorList>
            <person name="Choi J.K."/>
            <person name="Shah M."/>
            <person name="Yee N."/>
        </authorList>
    </citation>
    <scope>NUCLEOTIDE SEQUENCE [LARGE SCALE GENOMIC DNA]</scope>
    <source>
        <strain evidence="1 2">RU4</strain>
    </source>
</reference>
<dbReference type="Pfam" id="PF02566">
    <property type="entry name" value="OsmC"/>
    <property type="match status" value="1"/>
</dbReference>
<dbReference type="PANTHER" id="PTHR34352">
    <property type="entry name" value="PROTEIN YHFA"/>
    <property type="match status" value="1"/>
</dbReference>
<dbReference type="EMBL" id="LSGP01000013">
    <property type="protein sequence ID" value="KYZ77629.1"/>
    <property type="molecule type" value="Genomic_DNA"/>
</dbReference>
<dbReference type="InterPro" id="IPR003718">
    <property type="entry name" value="OsmC/Ohr_fam"/>
</dbReference>
<accession>A0A154BUM1</accession>
<gene>
    <name evidence="1" type="ORF">AXX12_04650</name>
</gene>
<proteinExistence type="predicted"/>
<dbReference type="InterPro" id="IPR036102">
    <property type="entry name" value="OsmC/Ohrsf"/>
</dbReference>
<dbReference type="SUPFAM" id="SSF82784">
    <property type="entry name" value="OsmC-like"/>
    <property type="match status" value="1"/>
</dbReference>
<comment type="caution">
    <text evidence="1">The sequence shown here is derived from an EMBL/GenBank/DDBJ whole genome shotgun (WGS) entry which is preliminary data.</text>
</comment>
<dbReference type="PANTHER" id="PTHR34352:SF1">
    <property type="entry name" value="PROTEIN YHFA"/>
    <property type="match status" value="1"/>
</dbReference>
<dbReference type="Proteomes" id="UP000076268">
    <property type="component" value="Unassembled WGS sequence"/>
</dbReference>
<dbReference type="RefSeq" id="WP_066240344.1">
    <property type="nucleotide sequence ID" value="NZ_LSGP01000013.1"/>
</dbReference>
<protein>
    <submittedName>
        <fullName evidence="1">Peroxiredoxin</fullName>
    </submittedName>
</protein>
<dbReference type="OrthoDB" id="9804010at2"/>
<name>A0A154BUM1_ANASB</name>
<dbReference type="InterPro" id="IPR015946">
    <property type="entry name" value="KH_dom-like_a/b"/>
</dbReference>